<dbReference type="OrthoDB" id="2887719at2"/>
<evidence type="ECO:0000313" key="2">
    <source>
        <dbReference type="EMBL" id="PLR89892.1"/>
    </source>
</evidence>
<accession>A0A2N5GK44</accession>
<organism evidence="1 3">
    <name type="scientific">Bacillus canaveralius</name>
    <dbReference type="NCBI Taxonomy" id="1403243"/>
    <lineage>
        <taxon>Bacteria</taxon>
        <taxon>Bacillati</taxon>
        <taxon>Bacillota</taxon>
        <taxon>Bacilli</taxon>
        <taxon>Bacillales</taxon>
        <taxon>Bacillaceae</taxon>
        <taxon>Bacillus</taxon>
    </lineage>
</organism>
<dbReference type="EMBL" id="PGVD01000076">
    <property type="protein sequence ID" value="PLR89892.1"/>
    <property type="molecule type" value="Genomic_DNA"/>
</dbReference>
<gene>
    <name evidence="1" type="ORF">CU635_14380</name>
    <name evidence="2" type="ORF">CVD25_20750</name>
</gene>
<keyword evidence="4" id="KW-1185">Reference proteome</keyword>
<dbReference type="AlphaFoldDB" id="A0A2N5GK44"/>
<dbReference type="InterPro" id="IPR018690">
    <property type="entry name" value="DUF2187"/>
</dbReference>
<reference evidence="1 3" key="1">
    <citation type="submission" date="2017-11" db="EMBL/GenBank/DDBJ databases">
        <title>Comparitive Functional Genomics of Dry Heat Resistant strains isolated from the Viking Spacecraft.</title>
        <authorList>
            <person name="Seuylemezian A."/>
            <person name="Cooper K."/>
            <person name="Vaishampayan P."/>
        </authorList>
    </citation>
    <scope>NUCLEOTIDE SEQUENCE [LARGE SCALE GENOMIC DNA]</scope>
    <source>
        <strain evidence="1 3">M4.6</strain>
    </source>
</reference>
<reference evidence="2 4" key="2">
    <citation type="submission" date="2017-12" db="EMBL/GenBank/DDBJ databases">
        <title>Comparative Functional Genomics of Dry Heat Resistant strains isolated from the Viking Spacecraft.</title>
        <authorList>
            <person name="Seuylemezian A."/>
            <person name="Cooper K."/>
            <person name="Vaishampayan P."/>
        </authorList>
    </citation>
    <scope>NUCLEOTIDE SEQUENCE [LARGE SCALE GENOMIC DNA]</scope>
    <source>
        <strain evidence="2 4">ATCC 29669</strain>
    </source>
</reference>
<protein>
    <submittedName>
        <fullName evidence="1">DUF2187 domain-containing protein</fullName>
    </submittedName>
</protein>
<dbReference type="Proteomes" id="UP000235114">
    <property type="component" value="Unassembled WGS sequence"/>
</dbReference>
<proteinExistence type="predicted"/>
<comment type="caution">
    <text evidence="1">The sequence shown here is derived from an EMBL/GenBank/DDBJ whole genome shotgun (WGS) entry which is preliminary data.</text>
</comment>
<evidence type="ECO:0000313" key="1">
    <source>
        <dbReference type="EMBL" id="PLR81644.1"/>
    </source>
</evidence>
<dbReference type="Proteomes" id="UP000234951">
    <property type="component" value="Unassembled WGS sequence"/>
</dbReference>
<name>A0A2N5GK44_9BACI</name>
<dbReference type="EMBL" id="PGVA01000032">
    <property type="protein sequence ID" value="PLR81644.1"/>
    <property type="molecule type" value="Genomic_DNA"/>
</dbReference>
<dbReference type="Pfam" id="PF09953">
    <property type="entry name" value="DUF2187"/>
    <property type="match status" value="1"/>
</dbReference>
<evidence type="ECO:0000313" key="4">
    <source>
        <dbReference type="Proteomes" id="UP000235114"/>
    </source>
</evidence>
<dbReference type="RefSeq" id="WP_101578073.1">
    <property type="nucleotide sequence ID" value="NZ_PGVA01000032.1"/>
</dbReference>
<evidence type="ECO:0000313" key="3">
    <source>
        <dbReference type="Proteomes" id="UP000234951"/>
    </source>
</evidence>
<sequence length="72" mass="8036">MTEEKSENQTENINKANIGDMIQISRGNGQGQKGKVLVTRENSVIAEIGRDVKKDVPIKTVVNHKNYKLIKS</sequence>